<evidence type="ECO:0000256" key="2">
    <source>
        <dbReference type="ARBA" id="ARBA00023315"/>
    </source>
</evidence>
<evidence type="ECO:0000259" key="3">
    <source>
        <dbReference type="PROSITE" id="PS51186"/>
    </source>
</evidence>
<dbReference type="CDD" id="cd04301">
    <property type="entry name" value="NAT_SF"/>
    <property type="match status" value="1"/>
</dbReference>
<dbReference type="Gene3D" id="3.40.630.30">
    <property type="match status" value="1"/>
</dbReference>
<dbReference type="Pfam" id="PF00583">
    <property type="entry name" value="Acetyltransf_1"/>
    <property type="match status" value="1"/>
</dbReference>
<dbReference type="InterPro" id="IPR016181">
    <property type="entry name" value="Acyl_CoA_acyltransferase"/>
</dbReference>
<accession>A0A369Q6L6</accession>
<dbReference type="AlphaFoldDB" id="A0A369Q6L6"/>
<dbReference type="GO" id="GO:0016747">
    <property type="term" value="F:acyltransferase activity, transferring groups other than amino-acyl groups"/>
    <property type="evidence" value="ECO:0007669"/>
    <property type="project" value="InterPro"/>
</dbReference>
<gene>
    <name evidence="4" type="ORF">HME9302_01723</name>
</gene>
<dbReference type="OrthoDB" id="572496at2"/>
<keyword evidence="4" id="KW-0418">Kinase</keyword>
<organism evidence="4 5">
    <name type="scientific">Alteripontixanthobacter maritimus</name>
    <dbReference type="NCBI Taxonomy" id="2161824"/>
    <lineage>
        <taxon>Bacteria</taxon>
        <taxon>Pseudomonadati</taxon>
        <taxon>Pseudomonadota</taxon>
        <taxon>Alphaproteobacteria</taxon>
        <taxon>Sphingomonadales</taxon>
        <taxon>Erythrobacteraceae</taxon>
        <taxon>Alteripontixanthobacter</taxon>
    </lineage>
</organism>
<dbReference type="Proteomes" id="UP000253727">
    <property type="component" value="Unassembled WGS sequence"/>
</dbReference>
<keyword evidence="5" id="KW-1185">Reference proteome</keyword>
<keyword evidence="1 4" id="KW-0808">Transferase</keyword>
<dbReference type="RefSeq" id="WP_115366660.1">
    <property type="nucleotide sequence ID" value="NZ_QBKA01000002.1"/>
</dbReference>
<dbReference type="PANTHER" id="PTHR43800:SF1">
    <property type="entry name" value="PEPTIDYL-LYSINE N-ACETYLTRANSFERASE YJAB"/>
    <property type="match status" value="1"/>
</dbReference>
<protein>
    <submittedName>
        <fullName evidence="4">4-(Cytidine 5'-diphospho)-2-C-methyl-D-erythritol kinase</fullName>
        <ecNumber evidence="4">2.7.1.148</ecNumber>
    </submittedName>
</protein>
<feature type="domain" description="N-acetyltransferase" evidence="3">
    <location>
        <begin position="5"/>
        <end position="163"/>
    </location>
</feature>
<dbReference type="EC" id="2.7.1.148" evidence="4"/>
<dbReference type="SUPFAM" id="SSF55729">
    <property type="entry name" value="Acyl-CoA N-acyltransferases (Nat)"/>
    <property type="match status" value="1"/>
</dbReference>
<dbReference type="PANTHER" id="PTHR43800">
    <property type="entry name" value="PEPTIDYL-LYSINE N-ACETYLTRANSFERASE YJAB"/>
    <property type="match status" value="1"/>
</dbReference>
<name>A0A369Q6L6_9SPHN</name>
<evidence type="ECO:0000313" key="5">
    <source>
        <dbReference type="Proteomes" id="UP000253727"/>
    </source>
</evidence>
<reference evidence="4 5" key="1">
    <citation type="submission" date="2018-04" db="EMBL/GenBank/DDBJ databases">
        <title>Altererythrobacter sp. HME9302 genome sequencing and assembly.</title>
        <authorList>
            <person name="Kang H."/>
            <person name="Kim H."/>
            <person name="Joh K."/>
        </authorList>
    </citation>
    <scope>NUCLEOTIDE SEQUENCE [LARGE SCALE GENOMIC DNA]</scope>
    <source>
        <strain evidence="4 5">HME9302</strain>
    </source>
</reference>
<dbReference type="InterPro" id="IPR000182">
    <property type="entry name" value="GNAT_dom"/>
</dbReference>
<dbReference type="EMBL" id="QBKA01000002">
    <property type="protein sequence ID" value="RDC60513.1"/>
    <property type="molecule type" value="Genomic_DNA"/>
</dbReference>
<evidence type="ECO:0000256" key="1">
    <source>
        <dbReference type="ARBA" id="ARBA00022679"/>
    </source>
</evidence>
<proteinExistence type="predicted"/>
<keyword evidence="2" id="KW-0012">Acyltransferase</keyword>
<comment type="caution">
    <text evidence="4">The sequence shown here is derived from an EMBL/GenBank/DDBJ whole genome shotgun (WGS) entry which is preliminary data.</text>
</comment>
<dbReference type="PROSITE" id="PS51186">
    <property type="entry name" value="GNAT"/>
    <property type="match status" value="1"/>
</dbReference>
<evidence type="ECO:0000313" key="4">
    <source>
        <dbReference type="EMBL" id="RDC60513.1"/>
    </source>
</evidence>
<sequence>MSADWRIRLARPDDAQAFHDVEADAGGLLEQHPSLAQITLPSPRSSQEYAAMIDKGHSLAAVSEDAVIGFVATRPFGRELHIHELSVRRSFQRRGIGATLLGALAIDAHNAGFAALTLNTFRDIPWNAPFYARQGFEIIGDIEAHPRLAHALEKAVAARLPRENRCAMIRFLG</sequence>
<dbReference type="GO" id="GO:0050515">
    <property type="term" value="F:4-(cytidine 5'-diphospho)-2-C-methyl-D-erythritol kinase activity"/>
    <property type="evidence" value="ECO:0007669"/>
    <property type="project" value="UniProtKB-EC"/>
</dbReference>